<dbReference type="InterPro" id="IPR043038">
    <property type="entry name" value="VbhA_sf"/>
</dbReference>
<organism evidence="2 3">
    <name type="scientific">Sphingomonas faeni</name>
    <dbReference type="NCBI Taxonomy" id="185950"/>
    <lineage>
        <taxon>Bacteria</taxon>
        <taxon>Pseudomonadati</taxon>
        <taxon>Pseudomonadota</taxon>
        <taxon>Alphaproteobacteria</taxon>
        <taxon>Sphingomonadales</taxon>
        <taxon>Sphingomonadaceae</taxon>
        <taxon>Sphingomonas</taxon>
    </lineage>
</organism>
<dbReference type="OrthoDB" id="7277802at2"/>
<protein>
    <recommendedName>
        <fullName evidence="1">Antitoxin VbhA domain-containing protein</fullName>
    </recommendedName>
</protein>
<dbReference type="Gene3D" id="1.10.8.1050">
    <property type="entry name" value="Antitoxin VbhA-like"/>
    <property type="match status" value="1"/>
</dbReference>
<proteinExistence type="predicted"/>
<evidence type="ECO:0000313" key="2">
    <source>
        <dbReference type="EMBL" id="PTW43562.1"/>
    </source>
</evidence>
<dbReference type="InterPro" id="IPR041535">
    <property type="entry name" value="VbhA"/>
</dbReference>
<dbReference type="AlphaFoldDB" id="A0A2T5TWC2"/>
<dbReference type="CDD" id="cd11586">
    <property type="entry name" value="VbhA_like"/>
    <property type="match status" value="1"/>
</dbReference>
<reference evidence="2 3" key="1">
    <citation type="submission" date="2018-04" db="EMBL/GenBank/DDBJ databases">
        <title>Genomic Encyclopedia of Type Strains, Phase III (KMG-III): the genomes of soil and plant-associated and newly described type strains.</title>
        <authorList>
            <person name="Whitman W."/>
        </authorList>
    </citation>
    <scope>NUCLEOTIDE SEQUENCE [LARGE SCALE GENOMIC DNA]</scope>
    <source>
        <strain evidence="2 3">MA-olki</strain>
    </source>
</reference>
<name>A0A2T5TWC2_9SPHN</name>
<dbReference type="EMBL" id="QAYE01000018">
    <property type="protein sequence ID" value="PTW43562.1"/>
    <property type="molecule type" value="Genomic_DNA"/>
</dbReference>
<dbReference type="Proteomes" id="UP000244013">
    <property type="component" value="Unassembled WGS sequence"/>
</dbReference>
<comment type="caution">
    <text evidence="2">The sequence shown here is derived from an EMBL/GenBank/DDBJ whole genome shotgun (WGS) entry which is preliminary data.</text>
</comment>
<dbReference type="InterPro" id="IPR033788">
    <property type="entry name" value="VbhA-like"/>
</dbReference>
<evidence type="ECO:0000259" key="1">
    <source>
        <dbReference type="Pfam" id="PF18495"/>
    </source>
</evidence>
<evidence type="ECO:0000313" key="3">
    <source>
        <dbReference type="Proteomes" id="UP000244013"/>
    </source>
</evidence>
<accession>A0A2T5TWC2</accession>
<gene>
    <name evidence="2" type="ORF">C8J25_1183</name>
</gene>
<dbReference type="RefSeq" id="WP_107955977.1">
    <property type="nucleotide sequence ID" value="NZ_QAYE01000018.1"/>
</dbReference>
<dbReference type="GeneID" id="91007830"/>
<sequence length="74" mass="7900">MNVATPITSSTPAISEAERARRLSEVNFARGSVRYESGILSDEIENLNARYVAGEITSDELTAAILASDTVRAA</sequence>
<dbReference type="Pfam" id="PF18495">
    <property type="entry name" value="VbhA"/>
    <property type="match status" value="1"/>
</dbReference>
<feature type="domain" description="Antitoxin VbhA" evidence="1">
    <location>
        <begin position="25"/>
        <end position="67"/>
    </location>
</feature>